<evidence type="ECO:0000256" key="2">
    <source>
        <dbReference type="ARBA" id="ARBA00022676"/>
    </source>
</evidence>
<accession>A0A3G3NCX4</accession>
<dbReference type="PANTHER" id="PTHR48045:SF20">
    <property type="entry name" value="UDP-RHAMNOSE:RHAMNOSYLTRANSFERASE 1"/>
    <property type="match status" value="1"/>
</dbReference>
<comment type="similarity">
    <text evidence="1">Belongs to the UDP-glycosyltransferase family.</text>
</comment>
<evidence type="ECO:0000313" key="4">
    <source>
        <dbReference type="EMBL" id="AYR16611.1"/>
    </source>
</evidence>
<dbReference type="PANTHER" id="PTHR48045">
    <property type="entry name" value="UDP-GLYCOSYLTRANSFERASE 72B1"/>
    <property type="match status" value="1"/>
</dbReference>
<dbReference type="InterPro" id="IPR002213">
    <property type="entry name" value="UDP_glucos_trans"/>
</dbReference>
<dbReference type="FunFam" id="3.40.50.2000:FF:000037">
    <property type="entry name" value="Glycosyltransferase"/>
    <property type="match status" value="1"/>
</dbReference>
<evidence type="ECO:0000256" key="3">
    <source>
        <dbReference type="ARBA" id="ARBA00022679"/>
    </source>
</evidence>
<name>A0A3G3NCX4_9FABA</name>
<dbReference type="GO" id="GO:0008194">
    <property type="term" value="F:UDP-glycosyltransferase activity"/>
    <property type="evidence" value="ECO:0007669"/>
    <property type="project" value="InterPro"/>
</dbReference>
<dbReference type="FunFam" id="3.40.50.2000:FF:000088">
    <property type="entry name" value="Glycosyltransferase"/>
    <property type="match status" value="1"/>
</dbReference>
<keyword evidence="2" id="KW-0328">Glycosyltransferase</keyword>
<dbReference type="CDD" id="cd03784">
    <property type="entry name" value="GT1_Gtf-like"/>
    <property type="match status" value="1"/>
</dbReference>
<reference evidence="4" key="1">
    <citation type="submission" date="2018-02" db="EMBL/GenBank/DDBJ databases">
        <title>Transcriptomic analysis to select cyctochrome P450 and glucosyltransferase involving in onjisaponin biosynthesis in Polygala tenuifolia.</title>
        <authorList>
            <person name="Kim O.T."/>
            <person name="Jin M.L."/>
        </authorList>
    </citation>
    <scope>NUCLEOTIDE SEQUENCE</scope>
</reference>
<evidence type="ECO:0000256" key="1">
    <source>
        <dbReference type="ARBA" id="ARBA00009995"/>
    </source>
</evidence>
<dbReference type="EMBL" id="MG922885">
    <property type="protein sequence ID" value="AYR16611.1"/>
    <property type="molecule type" value="mRNA"/>
</dbReference>
<protein>
    <submittedName>
        <fullName evidence="4">UDP-glucosyltransferase UGT91R8</fullName>
    </submittedName>
</protein>
<proteinExistence type="evidence at transcript level"/>
<dbReference type="SUPFAM" id="SSF53756">
    <property type="entry name" value="UDP-Glycosyltransferase/glycogen phosphorylase"/>
    <property type="match status" value="1"/>
</dbReference>
<dbReference type="Gene3D" id="3.40.50.2000">
    <property type="entry name" value="Glycogen Phosphorylase B"/>
    <property type="match status" value="2"/>
</dbReference>
<dbReference type="Pfam" id="PF00201">
    <property type="entry name" value="UDPGT"/>
    <property type="match status" value="1"/>
</dbReference>
<organism evidence="4">
    <name type="scientific">Polygala tenuifolia</name>
    <dbReference type="NCBI Taxonomy" id="355332"/>
    <lineage>
        <taxon>Eukaryota</taxon>
        <taxon>Viridiplantae</taxon>
        <taxon>Streptophyta</taxon>
        <taxon>Embryophyta</taxon>
        <taxon>Tracheophyta</taxon>
        <taxon>Spermatophyta</taxon>
        <taxon>Magnoliopsida</taxon>
        <taxon>eudicotyledons</taxon>
        <taxon>Gunneridae</taxon>
        <taxon>Pentapetalae</taxon>
        <taxon>rosids</taxon>
        <taxon>fabids</taxon>
        <taxon>Fabales</taxon>
        <taxon>Polygalaceae</taxon>
        <taxon>Polygala</taxon>
    </lineage>
</organism>
<keyword evidence="3 4" id="KW-0808">Transferase</keyword>
<sequence>MAAEDEKLHIVMFPWLAFGHMIPYLELAKLIAQKGNRISFVSTPRNIDRLPKLSPNLSIEFVKLPLPKVDNLPENAEATSDLPYDVVPLLKKAYDSLEEPMRKFLQSSNPDWVLYDFAPYWVGKVGAEMGIKTCFFSIFNAACLGFLGPPNEMMGDGPIRTQPEQFVVSPKWVPFPSPVRFRYFEIMRIAKGIVPNDSGVSDIYRIGASAKNCDLVSVRSCSEFEPEWLDLTQTIYEKPVIPVGQLPTTGGDNGDDDNETWLLMKEWLDQQKKGTVVYIAFGSEAKPTQEELNEIALGLEKSELPFFWVFRARCGEYDPNALKLPDGFEKRTKGRGLVWTSWAPQLKIIAHEAIGVFLSHSGWSSVVEAIQFEKSLVLLTCLADQGINASVLEEKKMAYSIPRDEHDGSITSDDVAESLKLVLFKEEGKIYRERIKEMKEIFVNKERQDSYVDSFLNYLKVNKRVNY</sequence>
<dbReference type="AlphaFoldDB" id="A0A3G3NCX4"/>